<dbReference type="PANTHER" id="PTHR12419">
    <property type="entry name" value="OTU DOMAIN CONTAINING PROTEIN"/>
    <property type="match status" value="1"/>
</dbReference>
<evidence type="ECO:0000313" key="2">
    <source>
        <dbReference type="EMBL" id="KIZ04258.1"/>
    </source>
</evidence>
<evidence type="ECO:0000313" key="3">
    <source>
        <dbReference type="Proteomes" id="UP000054498"/>
    </source>
</evidence>
<dbReference type="AlphaFoldDB" id="A0A0D2K0V9"/>
<dbReference type="GO" id="GO:0004843">
    <property type="term" value="F:cysteine-type deubiquitinase activity"/>
    <property type="evidence" value="ECO:0007669"/>
    <property type="project" value="TreeGrafter"/>
</dbReference>
<organism evidence="2 3">
    <name type="scientific">Monoraphidium neglectum</name>
    <dbReference type="NCBI Taxonomy" id="145388"/>
    <lineage>
        <taxon>Eukaryota</taxon>
        <taxon>Viridiplantae</taxon>
        <taxon>Chlorophyta</taxon>
        <taxon>core chlorophytes</taxon>
        <taxon>Chlorophyceae</taxon>
        <taxon>CS clade</taxon>
        <taxon>Sphaeropleales</taxon>
        <taxon>Selenastraceae</taxon>
        <taxon>Monoraphidium</taxon>
    </lineage>
</organism>
<reference evidence="2 3" key="1">
    <citation type="journal article" date="2013" name="BMC Genomics">
        <title>Reconstruction of the lipid metabolism for the microalga Monoraphidium neglectum from its genome sequence reveals characteristics suitable for biofuel production.</title>
        <authorList>
            <person name="Bogen C."/>
            <person name="Al-Dilaimi A."/>
            <person name="Albersmeier A."/>
            <person name="Wichmann J."/>
            <person name="Grundmann M."/>
            <person name="Rupp O."/>
            <person name="Lauersen K.J."/>
            <person name="Blifernez-Klassen O."/>
            <person name="Kalinowski J."/>
            <person name="Goesmann A."/>
            <person name="Mussgnug J.H."/>
            <person name="Kruse O."/>
        </authorList>
    </citation>
    <scope>NUCLEOTIDE SEQUENCE [LARGE SCALE GENOMIC DNA]</scope>
    <source>
        <strain evidence="2 3">SAG 48.87</strain>
    </source>
</reference>
<dbReference type="RefSeq" id="XP_013903277.1">
    <property type="nucleotide sequence ID" value="XM_014047823.1"/>
</dbReference>
<keyword evidence="3" id="KW-1185">Reference proteome</keyword>
<sequence length="121" mass="13234">MHPGRYSGYVTEPYGPYIAGMARLGTWGDHVTLQAAADAWGIKIFVITSFLENCVIAIDPVQENPAFVARALHLSFWAEVHYNSVYPAGEKARRSPRDLLPRGLRGVLDAGRDVAAKIIPG</sequence>
<dbReference type="Proteomes" id="UP000054498">
    <property type="component" value="Unassembled WGS sequence"/>
</dbReference>
<dbReference type="GeneID" id="25736575"/>
<dbReference type="STRING" id="145388.A0A0D2K0V9"/>
<dbReference type="InterPro" id="IPR038765">
    <property type="entry name" value="Papain-like_cys_pep_sf"/>
</dbReference>
<dbReference type="SUPFAM" id="SSF54001">
    <property type="entry name" value="Cysteine proteinases"/>
    <property type="match status" value="1"/>
</dbReference>
<gene>
    <name evidence="2" type="ORF">MNEG_3697</name>
</gene>
<dbReference type="EMBL" id="KK100697">
    <property type="protein sequence ID" value="KIZ04258.1"/>
    <property type="molecule type" value="Genomic_DNA"/>
</dbReference>
<dbReference type="GO" id="GO:0016579">
    <property type="term" value="P:protein deubiquitination"/>
    <property type="evidence" value="ECO:0007669"/>
    <property type="project" value="TreeGrafter"/>
</dbReference>
<protein>
    <recommendedName>
        <fullName evidence="4">OTU domain-containing protein</fullName>
    </recommendedName>
</protein>
<proteinExistence type="inferred from homology"/>
<evidence type="ECO:0000256" key="1">
    <source>
        <dbReference type="ARBA" id="ARBA00010407"/>
    </source>
</evidence>
<name>A0A0D2K0V9_9CHLO</name>
<dbReference type="KEGG" id="mng:MNEG_3697"/>
<evidence type="ECO:0008006" key="4">
    <source>
        <dbReference type="Google" id="ProtNLM"/>
    </source>
</evidence>
<comment type="similarity">
    <text evidence="1">Belongs to the peptidase C85 family.</text>
</comment>
<dbReference type="Gene3D" id="3.90.70.80">
    <property type="match status" value="1"/>
</dbReference>
<dbReference type="InterPro" id="IPR050704">
    <property type="entry name" value="Peptidase_C85-like"/>
</dbReference>
<dbReference type="OrthoDB" id="415023at2759"/>
<dbReference type="PANTHER" id="PTHR12419:SF111">
    <property type="entry name" value="OVARIAN TUMOR DOMAIN-CONTAINING DEUBIQUITINATING ENZYME 9"/>
    <property type="match status" value="1"/>
</dbReference>
<accession>A0A0D2K0V9</accession>